<evidence type="ECO:0000256" key="16">
    <source>
        <dbReference type="ARBA" id="ARBA00032302"/>
    </source>
</evidence>
<dbReference type="GO" id="GO:0034017">
    <property type="term" value="F:trans-2-decenoyl-acyl-carrier-protein isomerase activity"/>
    <property type="evidence" value="ECO:0007669"/>
    <property type="project" value="UniProtKB-EC"/>
</dbReference>
<comment type="catalytic activity">
    <reaction evidence="1">
        <text>a (3R)-hydroxyacyl-[ACP] = a (2E)-enoyl-[ACP] + H2O</text>
        <dbReference type="Rhea" id="RHEA:13097"/>
        <dbReference type="Rhea" id="RHEA-COMP:9925"/>
        <dbReference type="Rhea" id="RHEA-COMP:9945"/>
        <dbReference type="ChEBI" id="CHEBI:15377"/>
        <dbReference type="ChEBI" id="CHEBI:78784"/>
        <dbReference type="ChEBI" id="CHEBI:78827"/>
        <dbReference type="EC" id="4.2.1.59"/>
    </reaction>
</comment>
<evidence type="ECO:0000256" key="15">
    <source>
        <dbReference type="ARBA" id="ARBA00031656"/>
    </source>
</evidence>
<organism evidence="18">
    <name type="scientific">marine metagenome</name>
    <dbReference type="NCBI Taxonomy" id="408172"/>
    <lineage>
        <taxon>unclassified sequences</taxon>
        <taxon>metagenomes</taxon>
        <taxon>ecological metagenomes</taxon>
    </lineage>
</organism>
<evidence type="ECO:0000256" key="5">
    <source>
        <dbReference type="ARBA" id="ARBA00011738"/>
    </source>
</evidence>
<dbReference type="UniPathway" id="UPA00094"/>
<keyword evidence="14" id="KW-0456">Lyase</keyword>
<protein>
    <recommendedName>
        <fullName evidence="7">3-hydroxydecanoyl-[acyl-carrier-protein] dehydratase</fullName>
        <ecNumber evidence="6">5.3.3.14</ecNumber>
    </recommendedName>
    <alternativeName>
        <fullName evidence="16">3-hydroxyacyl-[acyl-carrier-protein] dehydratase FabA</fullName>
    </alternativeName>
    <alternativeName>
        <fullName evidence="17">Beta-hydroxydecanoyl thioester dehydrase</fullName>
    </alternativeName>
    <alternativeName>
        <fullName evidence="15">Trans-2-decenoyl-[acyl-carrier-protein] isomerase</fullName>
    </alternativeName>
</protein>
<dbReference type="GO" id="GO:0016740">
    <property type="term" value="F:transferase activity"/>
    <property type="evidence" value="ECO:0007669"/>
    <property type="project" value="InterPro"/>
</dbReference>
<evidence type="ECO:0000256" key="1">
    <source>
        <dbReference type="ARBA" id="ARBA00001055"/>
    </source>
</evidence>
<keyword evidence="10" id="KW-0276">Fatty acid metabolism</keyword>
<dbReference type="EC" id="5.3.3.14" evidence="6"/>
<comment type="similarity">
    <text evidence="4">Belongs to the thioester dehydratase family. FabA subfamily.</text>
</comment>
<dbReference type="SUPFAM" id="SSF52151">
    <property type="entry name" value="FabD/lysophospholipase-like"/>
    <property type="match status" value="1"/>
</dbReference>
<comment type="subcellular location">
    <subcellularLocation>
        <location evidence="2">Cytoplasm</location>
    </subcellularLocation>
</comment>
<dbReference type="Gene3D" id="3.10.129.10">
    <property type="entry name" value="Hotdog Thioesterase"/>
    <property type="match status" value="4"/>
</dbReference>
<dbReference type="InterPro" id="IPR010083">
    <property type="entry name" value="FabA"/>
</dbReference>
<evidence type="ECO:0000256" key="7">
    <source>
        <dbReference type="ARBA" id="ARBA00017810"/>
    </source>
</evidence>
<sequence length="1175" mass="131876">DPLWGCYTIQLPAAEVQAVVDKEPHAYLILINTPRESVIAGEPAACLRIIEKLGERPTPIPVTDVVHCDPVKTEYAEIKRVHTDKVIECPDIDFYSAIDYEISKLDSETLAHNIATIYGKTVDYSRLINKVYQDGARIFVDLGPRTTCSKWISETLEAKPHLSISVNRKGTDNRVMILQALSSLISHRVPVNLDPLFPDLAAQPEKQLLQTINLGGIPIQQIFAKGIEGLNLRTDEQTETYLKPRPVSAPIHAGARSLSYIDESEIKRQSSESLMHSQRLMEPVWDSTAIELPALSISSITGFPGEFGSRRNAAHSAFLNLRKNGMKQFAGIISSMMGNRSLITADQVQTENKIIPHTPAQRVDVQAEYKAVIFDYQDLKEIAGGSIASVFGADYKAIDSYRRCVRLPMEPYLLVSRVTKLDGRLGEFKPSTVTTEYDIPNKAWYTTDGHIPWAVAVESGQCDLLLISYLGIDFECKGEKVYRLLDCTLTFLDDMPREGETLRYEISINSFARHDQNLLFFFNYECFVGNKMVLRMDNGCAGFFSDDDLAHGKGVIHTEQEQEVKKNVEKLHFPQLLNCPKSSFTRSELLEISAGNPAGCLGEEFNQYGKNPSLKNAPDQFLMSDRILSVEAHGGSFGLGYIIAEKDLAPDDWYFPCHFKDDPVMAGSLMAEGCVQLLQFFMLYIGLQTLVEDATFQPIHELPQIVRCRGQVIPGNPKMTYHVEVKEIGLEPHPYAIADIDILAGDRIVVDFRDLGVQLAEKTSQMRVTKNQRIAFKKDDNVELTKKNKTETSGSQLVADEQMIREFALGDIDKCFGPDFSIYRGRSMQRNPNGDFQLISRVTDLHGTRMEFDKPMTLVSEYDVPENAWYYLENSHPSNMPYSVLMEIALQSCGFLSTHSGAILSYQELDLCYRNLEGNGTLLSNPELHGKTVVNEVELLSTVSSGDTIIQTHSFSLSCNGQQFFHGDTMFGYFTRESLEAQVGLDGGKAISPWIEQNPKQKSAELDLNSSNFRKILGENSMRQHFCLSSGKLSFSDKIVLVPNGGKYGEGYAYAYKKVNPDDWFFPCHFHQDPVMPGSLGLEAVIQAMQAYAIYQGVGNSFRNPRFSTVLSKVAWKYRGQIIPSTKYMQLDLHVKNIIKNEKQVVLTADANLWRENLRIYEISDIVVGISETEQ</sequence>
<comment type="pathway">
    <text evidence="3">Lipid metabolism; fatty acid biosynthesis.</text>
</comment>
<keyword evidence="11" id="KW-0443">Lipid metabolism</keyword>
<evidence type="ECO:0000256" key="13">
    <source>
        <dbReference type="ARBA" id="ARBA00023235"/>
    </source>
</evidence>
<keyword evidence="9" id="KW-0444">Lipid biosynthesis</keyword>
<dbReference type="Pfam" id="PF07977">
    <property type="entry name" value="FabA"/>
    <property type="match status" value="2"/>
</dbReference>
<evidence type="ECO:0000256" key="4">
    <source>
        <dbReference type="ARBA" id="ARBA00006714"/>
    </source>
</evidence>
<dbReference type="CDD" id="cd01287">
    <property type="entry name" value="FabA"/>
    <property type="match status" value="2"/>
</dbReference>
<evidence type="ECO:0000256" key="17">
    <source>
        <dbReference type="ARBA" id="ARBA00032821"/>
    </source>
</evidence>
<evidence type="ECO:0000256" key="11">
    <source>
        <dbReference type="ARBA" id="ARBA00023098"/>
    </source>
</evidence>
<keyword evidence="12" id="KW-0275">Fatty acid biosynthesis</keyword>
<evidence type="ECO:0000256" key="3">
    <source>
        <dbReference type="ARBA" id="ARBA00005194"/>
    </source>
</evidence>
<dbReference type="Gene3D" id="3.40.366.10">
    <property type="entry name" value="Malonyl-Coenzyme A Acyl Carrier Protein, domain 2"/>
    <property type="match status" value="1"/>
</dbReference>
<evidence type="ECO:0000256" key="6">
    <source>
        <dbReference type="ARBA" id="ARBA00012677"/>
    </source>
</evidence>
<evidence type="ECO:0000256" key="8">
    <source>
        <dbReference type="ARBA" id="ARBA00022490"/>
    </source>
</evidence>
<dbReference type="InterPro" id="IPR029069">
    <property type="entry name" value="HotDog_dom_sf"/>
</dbReference>
<dbReference type="InterPro" id="IPR001227">
    <property type="entry name" value="Ac_transferase_dom_sf"/>
</dbReference>
<dbReference type="EMBL" id="UINC01004675">
    <property type="protein sequence ID" value="SVA16062.1"/>
    <property type="molecule type" value="Genomic_DNA"/>
</dbReference>
<gene>
    <name evidence="18" type="ORF">METZ01_LOCUS68916</name>
</gene>
<dbReference type="InterPro" id="IPR016035">
    <property type="entry name" value="Acyl_Trfase/lysoPLipase"/>
</dbReference>
<name>A0A381TIX6_9ZZZZ</name>
<keyword evidence="8" id="KW-0963">Cytoplasm</keyword>
<evidence type="ECO:0000256" key="9">
    <source>
        <dbReference type="ARBA" id="ARBA00022516"/>
    </source>
</evidence>
<accession>A0A381TIX6</accession>
<comment type="subunit">
    <text evidence="5">Homodimer.</text>
</comment>
<keyword evidence="13" id="KW-0413">Isomerase</keyword>
<dbReference type="GO" id="GO:0006633">
    <property type="term" value="P:fatty acid biosynthetic process"/>
    <property type="evidence" value="ECO:0007669"/>
    <property type="project" value="UniProtKB-UniPathway"/>
</dbReference>
<dbReference type="PANTHER" id="PTHR30272:SF8">
    <property type="entry name" value="3-HYDROXYDECANOYL-[ACYL-CARRIER-PROTEIN] DEHYDRATASE"/>
    <property type="match status" value="1"/>
</dbReference>
<feature type="non-terminal residue" evidence="18">
    <location>
        <position position="1"/>
    </location>
</feature>
<evidence type="ECO:0000256" key="14">
    <source>
        <dbReference type="ARBA" id="ARBA00023239"/>
    </source>
</evidence>
<reference evidence="18" key="1">
    <citation type="submission" date="2018-05" db="EMBL/GenBank/DDBJ databases">
        <authorList>
            <person name="Lanie J.A."/>
            <person name="Ng W.-L."/>
            <person name="Kazmierczak K.M."/>
            <person name="Andrzejewski T.M."/>
            <person name="Davidsen T.M."/>
            <person name="Wayne K.J."/>
            <person name="Tettelin H."/>
            <person name="Glass J.I."/>
            <person name="Rusch D."/>
            <person name="Podicherti R."/>
            <person name="Tsui H.-C.T."/>
            <person name="Winkler M.E."/>
        </authorList>
    </citation>
    <scope>NUCLEOTIDE SEQUENCE</scope>
</reference>
<evidence type="ECO:0000256" key="12">
    <source>
        <dbReference type="ARBA" id="ARBA00023160"/>
    </source>
</evidence>
<dbReference type="SUPFAM" id="SSF54637">
    <property type="entry name" value="Thioesterase/thiol ester dehydrase-isomerase"/>
    <property type="match status" value="4"/>
</dbReference>
<dbReference type="InterPro" id="IPR013114">
    <property type="entry name" value="FabA_FabZ"/>
</dbReference>
<proteinExistence type="inferred from homology"/>
<dbReference type="AlphaFoldDB" id="A0A381TIX6"/>
<dbReference type="Gene3D" id="3.30.70.3290">
    <property type="match status" value="1"/>
</dbReference>
<dbReference type="GO" id="GO:0019171">
    <property type="term" value="F:(3R)-hydroxyacyl-[acyl-carrier-protein] dehydratase activity"/>
    <property type="evidence" value="ECO:0007669"/>
    <property type="project" value="UniProtKB-EC"/>
</dbReference>
<evidence type="ECO:0000256" key="2">
    <source>
        <dbReference type="ARBA" id="ARBA00004496"/>
    </source>
</evidence>
<evidence type="ECO:0000256" key="10">
    <source>
        <dbReference type="ARBA" id="ARBA00022832"/>
    </source>
</evidence>
<dbReference type="PANTHER" id="PTHR30272">
    <property type="entry name" value="3-HYDROXYACYL-[ACYL-CARRIER-PROTEIN] DEHYDRATASE"/>
    <property type="match status" value="1"/>
</dbReference>
<dbReference type="GO" id="GO:0005737">
    <property type="term" value="C:cytoplasm"/>
    <property type="evidence" value="ECO:0007669"/>
    <property type="project" value="UniProtKB-SubCell"/>
</dbReference>
<evidence type="ECO:0000313" key="18">
    <source>
        <dbReference type="EMBL" id="SVA16062.1"/>
    </source>
</evidence>